<reference evidence="1 2" key="1">
    <citation type="journal article" date="2020" name="ISME J.">
        <title>Comparative genomics reveals insights into cyanobacterial evolution and habitat adaptation.</title>
        <authorList>
            <person name="Chen M.Y."/>
            <person name="Teng W.K."/>
            <person name="Zhao L."/>
            <person name="Hu C.X."/>
            <person name="Zhou Y.K."/>
            <person name="Han B.P."/>
            <person name="Song L.R."/>
            <person name="Shu W.S."/>
        </authorList>
    </citation>
    <scope>NUCLEOTIDE SEQUENCE [LARGE SCALE GENOMIC DNA]</scope>
    <source>
        <strain evidence="1 2">FACHB-391</strain>
    </source>
</reference>
<comment type="caution">
    <text evidence="1">The sequence shown here is derived from an EMBL/GenBank/DDBJ whole genome shotgun (WGS) entry which is preliminary data.</text>
</comment>
<gene>
    <name evidence="1" type="ORF">H6G95_25050</name>
</gene>
<evidence type="ECO:0000313" key="2">
    <source>
        <dbReference type="Proteomes" id="UP000604661"/>
    </source>
</evidence>
<proteinExistence type="predicted"/>
<protein>
    <submittedName>
        <fullName evidence="1">Uncharacterized protein</fullName>
    </submittedName>
</protein>
<accession>A0ABR8F1P1</accession>
<organism evidence="1 2">
    <name type="scientific">Nostoc linckia FACHB-391</name>
    <dbReference type="NCBI Taxonomy" id="2692906"/>
    <lineage>
        <taxon>Bacteria</taxon>
        <taxon>Bacillati</taxon>
        <taxon>Cyanobacteriota</taxon>
        <taxon>Cyanophyceae</taxon>
        <taxon>Nostocales</taxon>
        <taxon>Nostocaceae</taxon>
        <taxon>Nostoc</taxon>
    </lineage>
</organism>
<dbReference type="Proteomes" id="UP000604661">
    <property type="component" value="Unassembled WGS sequence"/>
</dbReference>
<keyword evidence="2" id="KW-1185">Reference proteome</keyword>
<evidence type="ECO:0000313" key="1">
    <source>
        <dbReference type="EMBL" id="MBD2563820.1"/>
    </source>
</evidence>
<dbReference type="RefSeq" id="WP_190901613.1">
    <property type="nucleotide sequence ID" value="NZ_JACJTE010000037.1"/>
</dbReference>
<dbReference type="EMBL" id="JACJTE010000037">
    <property type="protein sequence ID" value="MBD2563820.1"/>
    <property type="molecule type" value="Genomic_DNA"/>
</dbReference>
<name>A0ABR8F1P1_NOSLI</name>
<sequence>MADEFEKLRQLKLQKPVNYYTYWGLEADFSRRGLISPADFSRDVERGNWFANDIRESL</sequence>